<dbReference type="RefSeq" id="WP_018304266.1">
    <property type="nucleotide sequence ID" value="NZ_KB902312.1"/>
</dbReference>
<evidence type="ECO:0000256" key="2">
    <source>
        <dbReference type="ARBA" id="ARBA00022475"/>
    </source>
</evidence>
<comment type="caution">
    <text evidence="7">The sequence shown here is derived from an EMBL/GenBank/DDBJ whole genome shotgun (WGS) entry which is preliminary data.</text>
</comment>
<feature type="transmembrane region" description="Helical" evidence="6">
    <location>
        <begin position="49"/>
        <end position="70"/>
    </location>
</feature>
<feature type="transmembrane region" description="Helical" evidence="6">
    <location>
        <begin position="91"/>
        <end position="113"/>
    </location>
</feature>
<evidence type="ECO:0000313" key="7">
    <source>
        <dbReference type="EMBL" id="KIQ70523.1"/>
    </source>
</evidence>
<dbReference type="OrthoDB" id="9792579at2"/>
<dbReference type="PANTHER" id="PTHR43370:SF1">
    <property type="entry name" value="GUANOSINE ABC TRANSPORTER PERMEASE PROTEIN NUPQ"/>
    <property type="match status" value="1"/>
</dbReference>
<dbReference type="GO" id="GO:0005886">
    <property type="term" value="C:plasma membrane"/>
    <property type="evidence" value="ECO:0007669"/>
    <property type="project" value="UniProtKB-SubCell"/>
</dbReference>
<sequence length="326" mass="34638">MDLLTILQILDSTIRLATPLLLACLAGLFSERAGIFDIGLEGKMLAAAFLSGAIAFVTGSVWLGLLAGIAGSLALSGIHGLASITFRGNQLISGVAINFLASGLTVVVAQSWFGQGGRTPQLAGAARFEPIIWPGALTNIREMQQAGPLQQIYSELISGHTIVVYIALLIVPLTWWVLFRTRFGLRLRAVGENPAAVDTAGISVVGLRYAAVGICGVLTGIAGAYLATALQAGFTREMTAGRGYIALAALIFAKWRPWYALMATMLFGFLQALALRPDIIERTLSFRVQVQLLDALPYILTVIILAGFVGKAIPPRAGGEPYVKER</sequence>
<dbReference type="AlphaFoldDB" id="A0A0D0QHH3"/>
<dbReference type="PANTHER" id="PTHR43370">
    <property type="entry name" value="SUGAR ABC TRANSPORTER INTEGRAL MEMBRANE PROTEIN-RELATED"/>
    <property type="match status" value="1"/>
</dbReference>
<keyword evidence="8" id="KW-1185">Reference proteome</keyword>
<feature type="transmembrane region" description="Helical" evidence="6">
    <location>
        <begin position="295"/>
        <end position="313"/>
    </location>
</feature>
<keyword evidence="4 6" id="KW-1133">Transmembrane helix</keyword>
<comment type="subcellular location">
    <subcellularLocation>
        <location evidence="1">Cell membrane</location>
        <topology evidence="1">Multi-pass membrane protein</topology>
    </subcellularLocation>
</comment>
<dbReference type="GO" id="GO:0022857">
    <property type="term" value="F:transmembrane transporter activity"/>
    <property type="evidence" value="ECO:0007669"/>
    <property type="project" value="InterPro"/>
</dbReference>
<evidence type="ECO:0000256" key="5">
    <source>
        <dbReference type="ARBA" id="ARBA00023136"/>
    </source>
</evidence>
<organism evidence="7 8">
    <name type="scientific">Wenxinia marina DSM 24838</name>
    <dbReference type="NCBI Taxonomy" id="1123501"/>
    <lineage>
        <taxon>Bacteria</taxon>
        <taxon>Pseudomonadati</taxon>
        <taxon>Pseudomonadota</taxon>
        <taxon>Alphaproteobacteria</taxon>
        <taxon>Rhodobacterales</taxon>
        <taxon>Roseobacteraceae</taxon>
        <taxon>Wenxinia</taxon>
    </lineage>
</organism>
<dbReference type="Pfam" id="PF02653">
    <property type="entry name" value="BPD_transp_2"/>
    <property type="match status" value="1"/>
</dbReference>
<feature type="transmembrane region" description="Helical" evidence="6">
    <location>
        <begin position="209"/>
        <end position="228"/>
    </location>
</feature>
<dbReference type="eggNOG" id="COG1079">
    <property type="taxonomic scope" value="Bacteria"/>
</dbReference>
<accession>A0A0D0QHH3</accession>
<feature type="transmembrane region" description="Helical" evidence="6">
    <location>
        <begin position="12"/>
        <end position="29"/>
    </location>
</feature>
<feature type="transmembrane region" description="Helical" evidence="6">
    <location>
        <begin position="157"/>
        <end position="178"/>
    </location>
</feature>
<evidence type="ECO:0000256" key="4">
    <source>
        <dbReference type="ARBA" id="ARBA00022989"/>
    </source>
</evidence>
<proteinExistence type="predicted"/>
<evidence type="ECO:0000313" key="8">
    <source>
        <dbReference type="Proteomes" id="UP000035100"/>
    </source>
</evidence>
<dbReference type="PATRIC" id="fig|1123501.6.peg.966"/>
<reference evidence="7 8" key="1">
    <citation type="submission" date="2013-01" db="EMBL/GenBank/DDBJ databases">
        <authorList>
            <person name="Fiebig A."/>
            <person name="Goeker M."/>
            <person name="Klenk H.-P.P."/>
        </authorList>
    </citation>
    <scope>NUCLEOTIDE SEQUENCE [LARGE SCALE GENOMIC DNA]</scope>
    <source>
        <strain evidence="7 8">DSM 24838</strain>
    </source>
</reference>
<keyword evidence="5 6" id="KW-0472">Membrane</keyword>
<dbReference type="STRING" id="1123501.Wenmar_00899"/>
<feature type="transmembrane region" description="Helical" evidence="6">
    <location>
        <begin position="258"/>
        <end position="275"/>
    </location>
</feature>
<dbReference type="Proteomes" id="UP000035100">
    <property type="component" value="Unassembled WGS sequence"/>
</dbReference>
<gene>
    <name evidence="7" type="ORF">Wenmar_00899</name>
</gene>
<dbReference type="CDD" id="cd06580">
    <property type="entry name" value="TM_PBP1_transp_TpRbsC_like"/>
    <property type="match status" value="1"/>
</dbReference>
<dbReference type="EMBL" id="AONG01000005">
    <property type="protein sequence ID" value="KIQ70523.1"/>
    <property type="molecule type" value="Genomic_DNA"/>
</dbReference>
<name>A0A0D0QHH3_9RHOB</name>
<dbReference type="InterPro" id="IPR001851">
    <property type="entry name" value="ABC_transp_permease"/>
</dbReference>
<evidence type="ECO:0000256" key="3">
    <source>
        <dbReference type="ARBA" id="ARBA00022692"/>
    </source>
</evidence>
<protein>
    <submittedName>
        <fullName evidence="7">Nucleoside ABC transporter membrane protein</fullName>
    </submittedName>
</protein>
<keyword evidence="2" id="KW-1003">Cell membrane</keyword>
<evidence type="ECO:0000256" key="6">
    <source>
        <dbReference type="SAM" id="Phobius"/>
    </source>
</evidence>
<evidence type="ECO:0000256" key="1">
    <source>
        <dbReference type="ARBA" id="ARBA00004651"/>
    </source>
</evidence>
<keyword evidence="3 6" id="KW-0812">Transmembrane</keyword>